<dbReference type="Gene3D" id="1.10.1040.20">
    <property type="entry name" value="ProC-like, C-terminal domain"/>
    <property type="match status" value="1"/>
</dbReference>
<gene>
    <name evidence="3" type="ORF">Leucomu_12535</name>
</gene>
<protein>
    <submittedName>
        <fullName evidence="3">DUF2520 domain-containing protein</fullName>
    </submittedName>
</protein>
<dbReference type="EMBL" id="CP035037">
    <property type="protein sequence ID" value="QAB18625.1"/>
    <property type="molecule type" value="Genomic_DNA"/>
</dbReference>
<reference evidence="3 4" key="1">
    <citation type="submission" date="2019-01" db="EMBL/GenBank/DDBJ databases">
        <title>Leucobacter muris sp. nov. isolated from the nose of a laboratory mouse.</title>
        <authorList>
            <person name="Benga L."/>
            <person name="Sproeer C."/>
            <person name="Schumann P."/>
            <person name="Verbarg S."/>
            <person name="Bunk B."/>
            <person name="Engelhardt E."/>
            <person name="Benten P.M."/>
            <person name="Sager M."/>
        </authorList>
    </citation>
    <scope>NUCLEOTIDE SEQUENCE [LARGE SCALE GENOMIC DNA]</scope>
    <source>
        <strain evidence="3 4">DSM 101948</strain>
    </source>
</reference>
<evidence type="ECO:0000259" key="2">
    <source>
        <dbReference type="Pfam" id="PF10728"/>
    </source>
</evidence>
<evidence type="ECO:0000313" key="4">
    <source>
        <dbReference type="Proteomes" id="UP000285768"/>
    </source>
</evidence>
<dbReference type="InterPro" id="IPR018931">
    <property type="entry name" value="DUF2520"/>
</dbReference>
<dbReference type="RefSeq" id="WP_128387429.1">
    <property type="nucleotide sequence ID" value="NZ_CP035037.1"/>
</dbReference>
<dbReference type="InterPro" id="IPR008927">
    <property type="entry name" value="6-PGluconate_DH-like_C_sf"/>
</dbReference>
<feature type="region of interest" description="Disordered" evidence="1">
    <location>
        <begin position="234"/>
        <end position="295"/>
    </location>
</feature>
<dbReference type="PANTHER" id="PTHR40459:SF1">
    <property type="entry name" value="CONSERVED HYPOTHETICAL ALANINE AND LEUCINE RICH PROTEIN"/>
    <property type="match status" value="1"/>
</dbReference>
<dbReference type="Pfam" id="PF10728">
    <property type="entry name" value="DUF2520"/>
    <property type="match status" value="1"/>
</dbReference>
<keyword evidence="4" id="KW-1185">Reference proteome</keyword>
<evidence type="ECO:0000313" key="3">
    <source>
        <dbReference type="EMBL" id="QAB18625.1"/>
    </source>
</evidence>
<accession>A0ABX5QHW6</accession>
<dbReference type="SUPFAM" id="SSF48179">
    <property type="entry name" value="6-phosphogluconate dehydrogenase C-terminal domain-like"/>
    <property type="match status" value="1"/>
</dbReference>
<organism evidence="3 4">
    <name type="scientific">Leucobacter muris</name>
    <dbReference type="NCBI Taxonomy" id="1935379"/>
    <lineage>
        <taxon>Bacteria</taxon>
        <taxon>Bacillati</taxon>
        <taxon>Actinomycetota</taxon>
        <taxon>Actinomycetes</taxon>
        <taxon>Micrococcales</taxon>
        <taxon>Microbacteriaceae</taxon>
        <taxon>Leucobacter</taxon>
    </lineage>
</organism>
<dbReference type="SUPFAM" id="SSF51735">
    <property type="entry name" value="NAD(P)-binding Rossmann-fold domains"/>
    <property type="match status" value="1"/>
</dbReference>
<proteinExistence type="predicted"/>
<feature type="compositionally biased region" description="Basic and acidic residues" evidence="1">
    <location>
        <begin position="266"/>
        <end position="278"/>
    </location>
</feature>
<dbReference type="InterPro" id="IPR037108">
    <property type="entry name" value="TM1727-like_C_sf"/>
</dbReference>
<dbReference type="Proteomes" id="UP000285768">
    <property type="component" value="Chromosome"/>
</dbReference>
<dbReference type="PANTHER" id="PTHR40459">
    <property type="entry name" value="CONSERVED HYPOTHETICAL ALANINE AND LEUCINE RICH PROTEIN"/>
    <property type="match status" value="1"/>
</dbReference>
<feature type="domain" description="DUF2520" evidence="2">
    <location>
        <begin position="107"/>
        <end position="230"/>
    </location>
</feature>
<sequence length="295" mass="29712">MRVQVVGRGRVGSALAHALGEAGIDVLPLGGRGADGTDADGRPVDAVLLAVPDAAIAEAAGLIAPGPVVGHCSGATGLDALRPHPAFSLHPLLTVLGAGTSFSGAHAAVDGSDERALAVAQRLAVALGLEAFRVRDEDRAAYHAAAAIASNFLVALEGFAEQLAAGAGVPRDALRPLAEAALRNWGERGAEAALTGPIARGDEATVQLQRAAVAERMPDRLRLFDALAAETRRLAGRPADPDPAVTEASSPGSPDPAPSRSSGRSRVSDEGRGSDPRHGGAPTNGTPPADKETPA</sequence>
<dbReference type="Gene3D" id="3.40.50.720">
    <property type="entry name" value="NAD(P)-binding Rossmann-like Domain"/>
    <property type="match status" value="1"/>
</dbReference>
<name>A0ABX5QHW6_9MICO</name>
<evidence type="ECO:0000256" key="1">
    <source>
        <dbReference type="SAM" id="MobiDB-lite"/>
    </source>
</evidence>
<dbReference type="InterPro" id="IPR036291">
    <property type="entry name" value="NAD(P)-bd_dom_sf"/>
</dbReference>